<feature type="transmembrane region" description="Helical" evidence="1">
    <location>
        <begin position="83"/>
        <end position="105"/>
    </location>
</feature>
<evidence type="ECO:0000313" key="3">
    <source>
        <dbReference type="Proteomes" id="UP000256970"/>
    </source>
</evidence>
<keyword evidence="3" id="KW-1185">Reference proteome</keyword>
<dbReference type="STRING" id="3088.A0A383W4Y1"/>
<reference evidence="2 3" key="1">
    <citation type="submission" date="2016-10" db="EMBL/GenBank/DDBJ databases">
        <authorList>
            <person name="Cai Z."/>
        </authorList>
    </citation>
    <scope>NUCLEOTIDE SEQUENCE [LARGE SCALE GENOMIC DNA]</scope>
</reference>
<keyword evidence="1" id="KW-1133">Transmembrane helix</keyword>
<dbReference type="AlphaFoldDB" id="A0A383W4Y1"/>
<feature type="non-terminal residue" evidence="2">
    <location>
        <position position="118"/>
    </location>
</feature>
<proteinExistence type="predicted"/>
<keyword evidence="1" id="KW-0812">Transmembrane</keyword>
<dbReference type="EMBL" id="FNXT01001116">
    <property type="protein sequence ID" value="SZX72192.1"/>
    <property type="molecule type" value="Genomic_DNA"/>
</dbReference>
<sequence length="118" mass="13768">MENKRKVSYFYDAELGDFYYGPTHPMKPHRVRMAHDLIVRYDLYKHLQVYTPVPCPFDDMCSFHSREYLEGLKSVDAPKVRRGILLLLLLLLLLLVLLLLISAGWEYLEGLKSVDAPK</sequence>
<keyword evidence="1" id="KW-0472">Membrane</keyword>
<gene>
    <name evidence="2" type="ORF">BQ4739_LOCUS12384</name>
</gene>
<dbReference type="InterPro" id="IPR003084">
    <property type="entry name" value="HDAC_I/II"/>
</dbReference>
<evidence type="ECO:0000313" key="2">
    <source>
        <dbReference type="EMBL" id="SZX72192.1"/>
    </source>
</evidence>
<dbReference type="SUPFAM" id="SSF52768">
    <property type="entry name" value="Arginase/deacetylase"/>
    <property type="match status" value="1"/>
</dbReference>
<dbReference type="GO" id="GO:0004407">
    <property type="term" value="F:histone deacetylase activity"/>
    <property type="evidence" value="ECO:0007669"/>
    <property type="project" value="InterPro"/>
</dbReference>
<name>A0A383W4Y1_TETOB</name>
<accession>A0A383W4Y1</accession>
<dbReference type="InterPro" id="IPR023696">
    <property type="entry name" value="Ureohydrolase_dom_sf"/>
</dbReference>
<dbReference type="PRINTS" id="PR01271">
    <property type="entry name" value="HISDACETLASE"/>
</dbReference>
<protein>
    <submittedName>
        <fullName evidence="2">Uncharacterized protein</fullName>
    </submittedName>
</protein>
<evidence type="ECO:0000256" key="1">
    <source>
        <dbReference type="SAM" id="Phobius"/>
    </source>
</evidence>
<dbReference type="InterPro" id="IPR037138">
    <property type="entry name" value="His_deacetylse_dom_sf"/>
</dbReference>
<dbReference type="Gene3D" id="3.40.800.20">
    <property type="entry name" value="Histone deacetylase domain"/>
    <property type="match status" value="1"/>
</dbReference>
<dbReference type="Proteomes" id="UP000256970">
    <property type="component" value="Unassembled WGS sequence"/>
</dbReference>
<organism evidence="2 3">
    <name type="scientific">Tetradesmus obliquus</name>
    <name type="common">Green alga</name>
    <name type="synonym">Acutodesmus obliquus</name>
    <dbReference type="NCBI Taxonomy" id="3088"/>
    <lineage>
        <taxon>Eukaryota</taxon>
        <taxon>Viridiplantae</taxon>
        <taxon>Chlorophyta</taxon>
        <taxon>core chlorophytes</taxon>
        <taxon>Chlorophyceae</taxon>
        <taxon>CS clade</taxon>
        <taxon>Sphaeropleales</taxon>
        <taxon>Scenedesmaceae</taxon>
        <taxon>Tetradesmus</taxon>
    </lineage>
</organism>